<reference evidence="1 2" key="1">
    <citation type="submission" date="2019-11" db="EMBL/GenBank/DDBJ databases">
        <authorList>
            <person name="Cao P."/>
        </authorList>
    </citation>
    <scope>NUCLEOTIDE SEQUENCE [LARGE SCALE GENOMIC DNA]</scope>
    <source>
        <strain evidence="1 2">NEAU-AAG5</strain>
    </source>
</reference>
<dbReference type="EMBL" id="WOFH01000023">
    <property type="protein sequence ID" value="MUN42661.1"/>
    <property type="molecule type" value="Genomic_DNA"/>
</dbReference>
<gene>
    <name evidence="1" type="ORF">GNZ18_39630</name>
</gene>
<dbReference type="InterPro" id="IPR046262">
    <property type="entry name" value="DUF6295"/>
</dbReference>
<accession>A0A7K1LDZ5</accession>
<dbReference type="RefSeq" id="WP_156222554.1">
    <property type="nucleotide sequence ID" value="NZ_WOFH01000023.1"/>
</dbReference>
<evidence type="ECO:0000313" key="1">
    <source>
        <dbReference type="EMBL" id="MUN42661.1"/>
    </source>
</evidence>
<dbReference type="Pfam" id="PF19812">
    <property type="entry name" value="DUF6295"/>
    <property type="match status" value="1"/>
</dbReference>
<dbReference type="Proteomes" id="UP000432015">
    <property type="component" value="Unassembled WGS sequence"/>
</dbReference>
<proteinExistence type="predicted"/>
<sequence>MCTYATHKVELDGAAKGASGWFTLTDGAVYVDHPQHAAREHTLNIDFTNPADGPSARAAVELTEEAALALVEAIQKALASAPPGLAARGGEPAERG</sequence>
<comment type="caution">
    <text evidence="1">The sequence shown here is derived from an EMBL/GenBank/DDBJ whole genome shotgun (WGS) entry which is preliminary data.</text>
</comment>
<dbReference type="AlphaFoldDB" id="A0A7K1LDZ5"/>
<organism evidence="1 2">
    <name type="scientific">Actinomadura litoris</name>
    <dbReference type="NCBI Taxonomy" id="2678616"/>
    <lineage>
        <taxon>Bacteria</taxon>
        <taxon>Bacillati</taxon>
        <taxon>Actinomycetota</taxon>
        <taxon>Actinomycetes</taxon>
        <taxon>Streptosporangiales</taxon>
        <taxon>Thermomonosporaceae</taxon>
        <taxon>Actinomadura</taxon>
    </lineage>
</organism>
<name>A0A7K1LDZ5_9ACTN</name>
<evidence type="ECO:0000313" key="2">
    <source>
        <dbReference type="Proteomes" id="UP000432015"/>
    </source>
</evidence>
<protein>
    <submittedName>
        <fullName evidence="1">Uncharacterized protein</fullName>
    </submittedName>
</protein>
<keyword evidence="2" id="KW-1185">Reference proteome</keyword>